<evidence type="ECO:0000256" key="1">
    <source>
        <dbReference type="ARBA" id="ARBA00006865"/>
    </source>
</evidence>
<dbReference type="GO" id="GO:0004553">
    <property type="term" value="F:hydrolase activity, hydrolyzing O-glycosyl compounds"/>
    <property type="evidence" value="ECO:0007669"/>
    <property type="project" value="InterPro"/>
</dbReference>
<dbReference type="InterPro" id="IPR000421">
    <property type="entry name" value="FA58C"/>
</dbReference>
<organism evidence="5 6">
    <name type="scientific">Acrocarpospora pleiomorpha</name>
    <dbReference type="NCBI Taxonomy" id="90975"/>
    <lineage>
        <taxon>Bacteria</taxon>
        <taxon>Bacillati</taxon>
        <taxon>Actinomycetota</taxon>
        <taxon>Actinomycetes</taxon>
        <taxon>Streptosporangiales</taxon>
        <taxon>Streptosporangiaceae</taxon>
        <taxon>Acrocarpospora</taxon>
    </lineage>
</organism>
<comment type="similarity">
    <text evidence="1">Belongs to the glycosyl hydrolase 16 family.</text>
</comment>
<feature type="domain" description="F5/8 type C" evidence="3">
    <location>
        <begin position="157"/>
        <end position="291"/>
    </location>
</feature>
<dbReference type="PROSITE" id="PS51762">
    <property type="entry name" value="GH16_2"/>
    <property type="match status" value="1"/>
</dbReference>
<dbReference type="AlphaFoldDB" id="A0A5M3XT73"/>
<sequence>MHARVRLALLAAFALIVTYVVSVPAAAADTLLSQGKTATASSSEAAFTAAAAVDGSTATRWGSLFTDPQWIQVDLGIQATVSQVVLNWEAAYARGFELQISANGATWTSMYSTTTGAGGVQTINVSGTGRYVRMYGTQRATAWGYSLWEFQVYGSPVGTSGCGTANAAQGKPATASSTESAAFPAASAFDGNPGTRWSSAFSDPQWVQVDLGSSVAICGVTLSWEPAFARAYQIQVSTNGTTWTNIYSTTTGPGGTENLDVTGTGRYLRVNGTQRATAFGYSLWEVAVRTGSGPSPSPSPSPSPGTEVLLSYGKPGVASSSQSDGNCFECIPARAFDRDPASRWATSSTTGWVDPGWIYVDLGAVAQIRRVVLQWDPAYARAFQIQTSNDATNWTPIYTTTTGTGFKQTLNVTGSGRYVRMYGTQRATPYGYSLWEFQVYGTGGAPITPPPLPPDPRNPPLLVWSDEFNDPAGTKPSATRWQAEIGPGVNNELQYYTNHDNAATDGAGNLVMEARRQTVAGSSCPGGPCQYTSSRINTYGKFSFTYGKVEARIKVSGTTGLWPAFWMLGADFFDQGRPWPYVGEIDIMEHIGRIPNTTYSTIHAPAYFGAGGFGSPYTIAGDFASDFHVYAVEWNSTGMKFTMDGNTVHTVDRASLEATRGPWVFDHPFFIILNNAVGGDWPGPPDATTVLPQRMLVDYVRVYQ</sequence>
<feature type="domain" description="GH16" evidence="4">
    <location>
        <begin position="443"/>
        <end position="704"/>
    </location>
</feature>
<dbReference type="Pfam" id="PF22633">
    <property type="entry name" value="F5_F8_type_C_2"/>
    <property type="match status" value="1"/>
</dbReference>
<dbReference type="EMBL" id="BLAF01000031">
    <property type="protein sequence ID" value="GES22483.1"/>
    <property type="molecule type" value="Genomic_DNA"/>
</dbReference>
<dbReference type="Gene3D" id="2.60.120.260">
    <property type="entry name" value="Galactose-binding domain-like"/>
    <property type="match status" value="3"/>
</dbReference>
<dbReference type="InterPro" id="IPR013320">
    <property type="entry name" value="ConA-like_dom_sf"/>
</dbReference>
<dbReference type="GO" id="GO:0005975">
    <property type="term" value="P:carbohydrate metabolic process"/>
    <property type="evidence" value="ECO:0007669"/>
    <property type="project" value="InterPro"/>
</dbReference>
<keyword evidence="2" id="KW-0732">Signal</keyword>
<dbReference type="Pfam" id="PF00722">
    <property type="entry name" value="Glyco_hydro_16"/>
    <property type="match status" value="1"/>
</dbReference>
<reference evidence="5 6" key="1">
    <citation type="submission" date="2019-10" db="EMBL/GenBank/DDBJ databases">
        <title>Whole genome shotgun sequence of Acrocarpospora pleiomorpha NBRC 16267.</title>
        <authorList>
            <person name="Ichikawa N."/>
            <person name="Kimura A."/>
            <person name="Kitahashi Y."/>
            <person name="Komaki H."/>
            <person name="Oguchi A."/>
        </authorList>
    </citation>
    <scope>NUCLEOTIDE SEQUENCE [LARGE SCALE GENOMIC DNA]</scope>
    <source>
        <strain evidence="5 6">NBRC 16267</strain>
    </source>
</reference>
<dbReference type="InterPro" id="IPR000757">
    <property type="entry name" value="Beta-glucanase-like"/>
</dbReference>
<evidence type="ECO:0000259" key="4">
    <source>
        <dbReference type="PROSITE" id="PS51762"/>
    </source>
</evidence>
<comment type="caution">
    <text evidence="5">The sequence shown here is derived from an EMBL/GenBank/DDBJ whole genome shotgun (WGS) entry which is preliminary data.</text>
</comment>
<proteinExistence type="inferred from homology"/>
<evidence type="ECO:0000313" key="6">
    <source>
        <dbReference type="Proteomes" id="UP000377595"/>
    </source>
</evidence>
<dbReference type="PANTHER" id="PTHR10963">
    <property type="entry name" value="GLYCOSYL HYDROLASE-RELATED"/>
    <property type="match status" value="1"/>
</dbReference>
<dbReference type="InterPro" id="IPR050546">
    <property type="entry name" value="Glycosyl_Hydrlase_16"/>
</dbReference>
<dbReference type="OrthoDB" id="9809583at2"/>
<dbReference type="Proteomes" id="UP000377595">
    <property type="component" value="Unassembled WGS sequence"/>
</dbReference>
<feature type="chain" id="PRO_5024274263" description="Licheninase" evidence="2">
    <location>
        <begin position="28"/>
        <end position="704"/>
    </location>
</feature>
<dbReference type="PANTHER" id="PTHR10963:SF55">
    <property type="entry name" value="GLYCOSIDE HYDROLASE FAMILY 16 PROTEIN"/>
    <property type="match status" value="1"/>
</dbReference>
<feature type="domain" description="F5/8 type C" evidence="3">
    <location>
        <begin position="20"/>
        <end position="155"/>
    </location>
</feature>
<evidence type="ECO:0000259" key="3">
    <source>
        <dbReference type="PROSITE" id="PS50022"/>
    </source>
</evidence>
<keyword evidence="6" id="KW-1185">Reference proteome</keyword>
<dbReference type="SUPFAM" id="SSF49899">
    <property type="entry name" value="Concanavalin A-like lectins/glucanases"/>
    <property type="match status" value="1"/>
</dbReference>
<accession>A0A5M3XT73</accession>
<dbReference type="Gene3D" id="2.60.120.200">
    <property type="match status" value="1"/>
</dbReference>
<dbReference type="RefSeq" id="WP_155347431.1">
    <property type="nucleotide sequence ID" value="NZ_BAAAHM010000013.1"/>
</dbReference>
<feature type="domain" description="F5/8 type C" evidence="3">
    <location>
        <begin position="299"/>
        <end position="442"/>
    </location>
</feature>
<dbReference type="CDD" id="cd08023">
    <property type="entry name" value="GH16_laminarinase_like"/>
    <property type="match status" value="1"/>
</dbReference>
<evidence type="ECO:0000256" key="2">
    <source>
        <dbReference type="SAM" id="SignalP"/>
    </source>
</evidence>
<protein>
    <recommendedName>
        <fullName evidence="7">Licheninase</fullName>
    </recommendedName>
</protein>
<evidence type="ECO:0000313" key="5">
    <source>
        <dbReference type="EMBL" id="GES22483.1"/>
    </source>
</evidence>
<gene>
    <name evidence="5" type="ORF">Aple_053800</name>
</gene>
<dbReference type="PROSITE" id="PS50022">
    <property type="entry name" value="FA58C_3"/>
    <property type="match status" value="3"/>
</dbReference>
<name>A0A5M3XT73_9ACTN</name>
<dbReference type="SUPFAM" id="SSF49785">
    <property type="entry name" value="Galactose-binding domain-like"/>
    <property type="match status" value="3"/>
</dbReference>
<feature type="signal peptide" evidence="2">
    <location>
        <begin position="1"/>
        <end position="27"/>
    </location>
</feature>
<dbReference type="InterPro" id="IPR008979">
    <property type="entry name" value="Galactose-bd-like_sf"/>
</dbReference>
<evidence type="ECO:0008006" key="7">
    <source>
        <dbReference type="Google" id="ProtNLM"/>
    </source>
</evidence>
<dbReference type="Pfam" id="PF00754">
    <property type="entry name" value="F5_F8_type_C"/>
    <property type="match status" value="2"/>
</dbReference>